<comment type="similarity">
    <text evidence="1">Belongs to the FtsK/SpoIIIE/SftA family.</text>
</comment>
<dbReference type="GO" id="GO:0003677">
    <property type="term" value="F:DNA binding"/>
    <property type="evidence" value="ECO:0007669"/>
    <property type="project" value="UniProtKB-KW"/>
</dbReference>
<proteinExistence type="inferred from homology"/>
<dbReference type="InterPro" id="IPR050206">
    <property type="entry name" value="FtsK/SpoIIIE/SftA"/>
</dbReference>
<feature type="binding site" evidence="5">
    <location>
        <begin position="1394"/>
        <end position="1401"/>
    </location>
    <ligand>
        <name>ATP</name>
        <dbReference type="ChEBI" id="CHEBI:30616"/>
    </ligand>
</feature>
<feature type="compositionally biased region" description="Pro residues" evidence="6">
    <location>
        <begin position="1183"/>
        <end position="1201"/>
    </location>
</feature>
<evidence type="ECO:0000313" key="9">
    <source>
        <dbReference type="Proteomes" id="UP000305517"/>
    </source>
</evidence>
<dbReference type="PROSITE" id="PS50901">
    <property type="entry name" value="FTSK"/>
    <property type="match status" value="1"/>
</dbReference>
<feature type="compositionally biased region" description="Gly residues" evidence="6">
    <location>
        <begin position="316"/>
        <end position="326"/>
    </location>
</feature>
<evidence type="ECO:0000256" key="3">
    <source>
        <dbReference type="ARBA" id="ARBA00022840"/>
    </source>
</evidence>
<feature type="domain" description="FtsK" evidence="7">
    <location>
        <begin position="1376"/>
        <end position="1570"/>
    </location>
</feature>
<evidence type="ECO:0000256" key="6">
    <source>
        <dbReference type="SAM" id="MobiDB-lite"/>
    </source>
</evidence>
<feature type="region of interest" description="Disordered" evidence="6">
    <location>
        <begin position="285"/>
        <end position="370"/>
    </location>
</feature>
<name>A0A5R8WIF0_9BACT</name>
<keyword evidence="3 5" id="KW-0067">ATP-binding</keyword>
<evidence type="ECO:0000313" key="8">
    <source>
        <dbReference type="EMBL" id="TLM88659.1"/>
    </source>
</evidence>
<sequence length="1614" mass="178414">MLDTSLLPTLSDRLFQLLFDFLPSYAAERGPYTGLLLEGLPIGDWLPQLLDKLAEDERCYITLVGFSSAEEKVLLKNAGPRTNRGVEKAIDTRHNRPTSSWHLVVLRGAREPRIHSLTQRGYGIIGPDEVARFGAQQQVENSLNEPHIAFWQFLAQPIGGISLPLIGILEMLNYTAASSHPDLYNRLPLLDLLPDKPLFQHVDKIPSRLHENAALVARLQEREHSDLRRAFEISRLEKDPKEAAELRTAYAAFARLRPGQAVRDWADAIPLARARQLLLSPLNSKTGQPLIPPAGSLSVPPGDHTPGSDNEEESGNNGGDNLGDGTGSHPEGSHEPGYGPDGAEPTYDGDDDDVSTLRRRTREKVNTRPARPKIEASLDEAIIRRAAEISPAELLKEATLLTKDLRRSLRKFAEGKLAKSVWLLQSPSCYVDHPHERTSARVTQAFCGPDLLGGRLDLPAAMSLTIAARADLTPVTTDTFGLPFGHKLRQALADLAPLLTRGVDAAALLGKWLEARELLAREADLLTAAPLAALLTDSDLRDAARMSQDAYRELCQTLADHYDVLRREGADVVLPDVLRLDTVEVRSSGKDAGLGGYVMLAPLHPLVLWKYAELADVLEDKAKKGAGKNLHNLLPDWPESMVEPLRAVVIPDASGRIQPLAFAGRCGTWPEYQPSGTVRERSSGGLLVAAAHKLALLYPPVSDSLRLVVHHPTRLEGFTRDIKTLLASKPRPEKPVFRNIHLTLTYPLGSQPFSLPMEWAGWLREGELIVEQADRGDLRPSEKGAPAHLLLVPATFRIDNLQVDREPSSLHPLSLPRRLRYQTYRERPVLEPRSQQSDDAHRYPFGAFHDLVSRFGGRPDQEASGMLTPEVPPEHLPTVLTGTVWAILPEHPYPLSDEQLALKHDTTLHGQMVVTGYGRRFRDRVKWMLEQMDYVPKPDKLTDLLRDLDGVGQTGLFHLISSKDTSGFSDTALKGQFGLAVALRWYEQNVAKTPYHVVLSLDSALARRWLCQRDTNQRTDLLGLRYGSDGQWHVDLIEVKAYAVGPHPDNGPGTPGEQLRAMAKVLLPILQQTGGDLLTDCRRELLREQLYLEGKDYLKGPADIEPRSWAEWVDQLDALLNGTQKAKLNLLLLEVNLNRNEDSGFDIIHGDPHAADEALRRDLEFWHINQPDIQLLVSDLVTPSPPSAPPSFPPSTPPASPTQPASPASTFEKPRKSDADEIEFISAPKPVPAATTITPPLPTPVHVTQQPETKPAPSKAIQQLALRLYEVLQDFHLPPAASIDPYQADIGPSIIRFKVRLERNQKLPQLQARAIDMQRELSLTVVPRIDNLPGTSYVAVEIPRPDPQIAPLSSILRHGTPPDLGPLPIPVGVAPDGQVKWLSLASLPHLLVGGTSGSGKTRFLWSLLLSLRHLSPTGSVEWVLIDPKQTDFTIFNNWPEVRGGRVIIEPEEAVETLQELLATELVSRTNLLRQYECVNLLEYRAKVEAPPLPYLVVVIDEYADLVESLPKRERAGFELAVGRLAQRARNVGIHLVIATQRPDSKIISGNLKNNLGGRIAFQLASGVDSRVVLDQNGAENLLGQGDLLVRHGGVLQRLQGFFVTTDELRKERSA</sequence>
<evidence type="ECO:0000256" key="5">
    <source>
        <dbReference type="PROSITE-ProRule" id="PRU00289"/>
    </source>
</evidence>
<dbReference type="InterPro" id="IPR027417">
    <property type="entry name" value="P-loop_NTPase"/>
</dbReference>
<gene>
    <name evidence="8" type="ORF">FDY95_22755</name>
</gene>
<evidence type="ECO:0000256" key="1">
    <source>
        <dbReference type="ARBA" id="ARBA00006474"/>
    </source>
</evidence>
<evidence type="ECO:0000256" key="4">
    <source>
        <dbReference type="ARBA" id="ARBA00023125"/>
    </source>
</evidence>
<dbReference type="OrthoDB" id="9807790at2"/>
<dbReference type="SUPFAM" id="SSF52540">
    <property type="entry name" value="P-loop containing nucleoside triphosphate hydrolases"/>
    <property type="match status" value="1"/>
</dbReference>
<dbReference type="RefSeq" id="WP_138081397.1">
    <property type="nucleotide sequence ID" value="NZ_VAJM01000016.1"/>
</dbReference>
<protein>
    <submittedName>
        <fullName evidence="8">DNA translocase FtsK</fullName>
    </submittedName>
</protein>
<dbReference type="EMBL" id="VAJM01000016">
    <property type="protein sequence ID" value="TLM88659.1"/>
    <property type="molecule type" value="Genomic_DNA"/>
</dbReference>
<feature type="region of interest" description="Disordered" evidence="6">
    <location>
        <begin position="1179"/>
        <end position="1217"/>
    </location>
</feature>
<evidence type="ECO:0000259" key="7">
    <source>
        <dbReference type="PROSITE" id="PS50901"/>
    </source>
</evidence>
<dbReference type="Pfam" id="PF17854">
    <property type="entry name" value="FtsK_alpha"/>
    <property type="match status" value="1"/>
</dbReference>
<reference evidence="8 9" key="1">
    <citation type="submission" date="2019-05" db="EMBL/GenBank/DDBJ databases">
        <title>Hymenobacter edaphi sp. nov., isolated from abandoned arsenic-contaminated farmland soil.</title>
        <authorList>
            <person name="Nie L."/>
        </authorList>
    </citation>
    <scope>NUCLEOTIDE SEQUENCE [LARGE SCALE GENOMIC DNA]</scope>
    <source>
        <strain evidence="8 9">1-3-3-8</strain>
    </source>
</reference>
<dbReference type="Proteomes" id="UP000305517">
    <property type="component" value="Unassembled WGS sequence"/>
</dbReference>
<keyword evidence="9" id="KW-1185">Reference proteome</keyword>
<dbReference type="InterPro" id="IPR041027">
    <property type="entry name" value="FtsK_alpha"/>
</dbReference>
<comment type="caution">
    <text evidence="8">The sequence shown here is derived from an EMBL/GenBank/DDBJ whole genome shotgun (WGS) entry which is preliminary data.</text>
</comment>
<dbReference type="Gene3D" id="3.30.980.40">
    <property type="match status" value="1"/>
</dbReference>
<evidence type="ECO:0000256" key="2">
    <source>
        <dbReference type="ARBA" id="ARBA00022741"/>
    </source>
</evidence>
<dbReference type="PANTHER" id="PTHR22683:SF41">
    <property type="entry name" value="DNA TRANSLOCASE FTSK"/>
    <property type="match status" value="1"/>
</dbReference>
<dbReference type="Pfam" id="PF01580">
    <property type="entry name" value="FtsK_SpoIIIE"/>
    <property type="match status" value="1"/>
</dbReference>
<organism evidence="8 9">
    <name type="scientific">Hymenobacter jeollabukensis</name>
    <dbReference type="NCBI Taxonomy" id="2025313"/>
    <lineage>
        <taxon>Bacteria</taxon>
        <taxon>Pseudomonadati</taxon>
        <taxon>Bacteroidota</taxon>
        <taxon>Cytophagia</taxon>
        <taxon>Cytophagales</taxon>
        <taxon>Hymenobacteraceae</taxon>
        <taxon>Hymenobacter</taxon>
    </lineage>
</organism>
<accession>A0A5R8WIF0</accession>
<keyword evidence="4" id="KW-0238">DNA-binding</keyword>
<keyword evidence="2 5" id="KW-0547">Nucleotide-binding</keyword>
<dbReference type="Gene3D" id="3.40.50.300">
    <property type="entry name" value="P-loop containing nucleotide triphosphate hydrolases"/>
    <property type="match status" value="1"/>
</dbReference>
<dbReference type="GO" id="GO:0005524">
    <property type="term" value="F:ATP binding"/>
    <property type="evidence" value="ECO:0007669"/>
    <property type="project" value="UniProtKB-UniRule"/>
</dbReference>
<dbReference type="InterPro" id="IPR002543">
    <property type="entry name" value="FtsK_dom"/>
</dbReference>
<dbReference type="PANTHER" id="PTHR22683">
    <property type="entry name" value="SPORULATION PROTEIN RELATED"/>
    <property type="match status" value="1"/>
</dbReference>